<dbReference type="Proteomes" id="UP001596233">
    <property type="component" value="Unassembled WGS sequence"/>
</dbReference>
<comment type="caution">
    <text evidence="2">The sequence shown here is derived from an EMBL/GenBank/DDBJ whole genome shotgun (WGS) entry which is preliminary data.</text>
</comment>
<sequence>MVRPPLQGISYLCIRVVALIVFLLGLHNLMSFFQISLPTYLQVINVNWSSFEIFLMAGLPACMLIIISIVLWLAAGKLSIVLLPKDAARQDSTIESIAHLRGIEAFVLGIIGLLLVIFSFTTLVRIISNHIVMVSHSDFGLINYQAHFSSYMEQGLRLVIGIALLVKADSATYLLHKIRRIGLKKRAIK</sequence>
<protein>
    <submittedName>
        <fullName evidence="2">Uncharacterized protein</fullName>
    </submittedName>
</protein>
<feature type="transmembrane region" description="Helical" evidence="1">
    <location>
        <begin position="12"/>
        <end position="33"/>
    </location>
</feature>
<evidence type="ECO:0000313" key="2">
    <source>
        <dbReference type="EMBL" id="MFC6333002.1"/>
    </source>
</evidence>
<feature type="transmembrane region" description="Helical" evidence="1">
    <location>
        <begin position="105"/>
        <end position="127"/>
    </location>
</feature>
<gene>
    <name evidence="2" type="ORF">ACFP56_10240</name>
</gene>
<keyword evidence="1" id="KW-0472">Membrane</keyword>
<feature type="transmembrane region" description="Helical" evidence="1">
    <location>
        <begin position="158"/>
        <end position="176"/>
    </location>
</feature>
<evidence type="ECO:0000256" key="1">
    <source>
        <dbReference type="SAM" id="Phobius"/>
    </source>
</evidence>
<dbReference type="EMBL" id="JBHSTE010000003">
    <property type="protein sequence ID" value="MFC6333002.1"/>
    <property type="molecule type" value="Genomic_DNA"/>
</dbReference>
<feature type="transmembrane region" description="Helical" evidence="1">
    <location>
        <begin position="53"/>
        <end position="75"/>
    </location>
</feature>
<evidence type="ECO:0000313" key="3">
    <source>
        <dbReference type="Proteomes" id="UP001596233"/>
    </source>
</evidence>
<reference evidence="3" key="1">
    <citation type="journal article" date="2019" name="Int. J. Syst. Evol. Microbiol.">
        <title>The Global Catalogue of Microorganisms (GCM) 10K type strain sequencing project: providing services to taxonomists for standard genome sequencing and annotation.</title>
        <authorList>
            <consortium name="The Broad Institute Genomics Platform"/>
            <consortium name="The Broad Institute Genome Sequencing Center for Infectious Disease"/>
            <person name="Wu L."/>
            <person name="Ma J."/>
        </authorList>
    </citation>
    <scope>NUCLEOTIDE SEQUENCE [LARGE SCALE GENOMIC DNA]</scope>
    <source>
        <strain evidence="3">PCU 280</strain>
    </source>
</reference>
<name>A0ABW1V5E5_9BACL</name>
<accession>A0ABW1V5E5</accession>
<proteinExistence type="predicted"/>
<organism evidence="2 3">
    <name type="scientific">Paenibacillus septentrionalis</name>
    <dbReference type="NCBI Taxonomy" id="429342"/>
    <lineage>
        <taxon>Bacteria</taxon>
        <taxon>Bacillati</taxon>
        <taxon>Bacillota</taxon>
        <taxon>Bacilli</taxon>
        <taxon>Bacillales</taxon>
        <taxon>Paenibacillaceae</taxon>
        <taxon>Paenibacillus</taxon>
    </lineage>
</organism>
<keyword evidence="1" id="KW-0812">Transmembrane</keyword>
<keyword evidence="3" id="KW-1185">Reference proteome</keyword>
<keyword evidence="1" id="KW-1133">Transmembrane helix</keyword>
<dbReference type="RefSeq" id="WP_379234008.1">
    <property type="nucleotide sequence ID" value="NZ_JBHSTE010000003.1"/>
</dbReference>